<reference evidence="12 13" key="1">
    <citation type="journal article" date="2023" name="Insect Mol. Biol.">
        <title>Genome sequencing provides insights into the evolution of gene families encoding plant cell wall-degrading enzymes in longhorned beetles.</title>
        <authorList>
            <person name="Shin N.R."/>
            <person name="Okamura Y."/>
            <person name="Kirsch R."/>
            <person name="Pauchet Y."/>
        </authorList>
    </citation>
    <scope>NUCLEOTIDE SEQUENCE [LARGE SCALE GENOMIC DNA]</scope>
    <source>
        <strain evidence="12">EAD_L_NR</strain>
    </source>
</reference>
<dbReference type="EC" id="2.3.1.-" evidence="11"/>
<evidence type="ECO:0000313" key="12">
    <source>
        <dbReference type="EMBL" id="KAJ8921383.1"/>
    </source>
</evidence>
<evidence type="ECO:0000256" key="8">
    <source>
        <dbReference type="ARBA" id="ARBA00023098"/>
    </source>
</evidence>
<evidence type="ECO:0000313" key="13">
    <source>
        <dbReference type="Proteomes" id="UP001159042"/>
    </source>
</evidence>
<keyword evidence="13" id="KW-1185">Reference proteome</keyword>
<evidence type="ECO:0000256" key="7">
    <source>
        <dbReference type="ARBA" id="ARBA00022989"/>
    </source>
</evidence>
<keyword evidence="7 11" id="KW-1133">Transmembrane helix</keyword>
<comment type="subcellular location">
    <subcellularLocation>
        <location evidence="1 11">Endoplasmic reticulum membrane</location>
        <topology evidence="1 11">Multi-pass membrane protein</topology>
    </subcellularLocation>
</comment>
<evidence type="ECO:0000256" key="1">
    <source>
        <dbReference type="ARBA" id="ARBA00004477"/>
    </source>
</evidence>
<name>A0AAV8W3Z5_9CUCU</name>
<evidence type="ECO:0000256" key="4">
    <source>
        <dbReference type="ARBA" id="ARBA00022679"/>
    </source>
</evidence>
<keyword evidence="4 11" id="KW-0808">Transferase</keyword>
<dbReference type="PANTHER" id="PTHR12317">
    <property type="entry name" value="DIACYLGLYCEROL O-ACYLTRANSFERASE"/>
    <property type="match status" value="1"/>
</dbReference>
<comment type="caution">
    <text evidence="11">Lacks conserved residue(s) required for the propagation of feature annotation.</text>
</comment>
<evidence type="ECO:0000256" key="10">
    <source>
        <dbReference type="ARBA" id="ARBA00023315"/>
    </source>
</evidence>
<dbReference type="EMBL" id="JANEYG010000010">
    <property type="protein sequence ID" value="KAJ8921383.1"/>
    <property type="molecule type" value="Genomic_DNA"/>
</dbReference>
<keyword evidence="9 11" id="KW-0472">Membrane</keyword>
<dbReference type="CDD" id="cd07987">
    <property type="entry name" value="LPLAT_MGAT-like"/>
    <property type="match status" value="1"/>
</dbReference>
<comment type="caution">
    <text evidence="12">The sequence shown here is derived from an EMBL/GenBank/DDBJ whole genome shotgun (WGS) entry which is preliminary data.</text>
</comment>
<protein>
    <recommendedName>
        <fullName evidence="11">Acyltransferase</fullName>
        <ecNumber evidence="11">2.3.1.-</ecNumber>
    </recommendedName>
</protein>
<dbReference type="GO" id="GO:0019432">
    <property type="term" value="P:triglyceride biosynthetic process"/>
    <property type="evidence" value="ECO:0007669"/>
    <property type="project" value="TreeGrafter"/>
</dbReference>
<evidence type="ECO:0000256" key="6">
    <source>
        <dbReference type="ARBA" id="ARBA00022824"/>
    </source>
</evidence>
<evidence type="ECO:0000256" key="9">
    <source>
        <dbReference type="ARBA" id="ARBA00023136"/>
    </source>
</evidence>
<keyword evidence="5 11" id="KW-0812">Transmembrane</keyword>
<gene>
    <name evidence="12" type="ORF">NQ315_002999</name>
</gene>
<keyword evidence="8" id="KW-0443">Lipid metabolism</keyword>
<keyword evidence="10" id="KW-0012">Acyltransferase</keyword>
<dbReference type="InterPro" id="IPR007130">
    <property type="entry name" value="DAGAT"/>
</dbReference>
<dbReference type="SUPFAM" id="SSF69593">
    <property type="entry name" value="Glycerol-3-phosphate (1)-acyltransferase"/>
    <property type="match status" value="1"/>
</dbReference>
<evidence type="ECO:0000256" key="2">
    <source>
        <dbReference type="ARBA" id="ARBA00005420"/>
    </source>
</evidence>
<keyword evidence="3" id="KW-0444">Lipid biosynthesis</keyword>
<proteinExistence type="inferred from homology"/>
<evidence type="ECO:0000256" key="3">
    <source>
        <dbReference type="ARBA" id="ARBA00022516"/>
    </source>
</evidence>
<organism evidence="12 13">
    <name type="scientific">Exocentrus adspersus</name>
    <dbReference type="NCBI Taxonomy" id="1586481"/>
    <lineage>
        <taxon>Eukaryota</taxon>
        <taxon>Metazoa</taxon>
        <taxon>Ecdysozoa</taxon>
        <taxon>Arthropoda</taxon>
        <taxon>Hexapoda</taxon>
        <taxon>Insecta</taxon>
        <taxon>Pterygota</taxon>
        <taxon>Neoptera</taxon>
        <taxon>Endopterygota</taxon>
        <taxon>Coleoptera</taxon>
        <taxon>Polyphaga</taxon>
        <taxon>Cucujiformia</taxon>
        <taxon>Chrysomeloidea</taxon>
        <taxon>Cerambycidae</taxon>
        <taxon>Lamiinae</taxon>
        <taxon>Acanthocinini</taxon>
        <taxon>Exocentrus</taxon>
    </lineage>
</organism>
<dbReference type="Pfam" id="PF03982">
    <property type="entry name" value="DAGAT"/>
    <property type="match status" value="1"/>
</dbReference>
<dbReference type="GO" id="GO:0004144">
    <property type="term" value="F:diacylglycerol O-acyltransferase activity"/>
    <property type="evidence" value="ECO:0007669"/>
    <property type="project" value="TreeGrafter"/>
</dbReference>
<dbReference type="PANTHER" id="PTHR12317:SF79">
    <property type="entry name" value="ACYLTRANSFERASE"/>
    <property type="match status" value="1"/>
</dbReference>
<keyword evidence="6 11" id="KW-0256">Endoplasmic reticulum</keyword>
<dbReference type="AlphaFoldDB" id="A0AAV8W3Z5"/>
<feature type="transmembrane region" description="Helical" evidence="11">
    <location>
        <begin position="46"/>
        <end position="68"/>
    </location>
</feature>
<dbReference type="Proteomes" id="UP001159042">
    <property type="component" value="Unassembled WGS sequence"/>
</dbReference>
<accession>A0AAV8W3Z5</accession>
<sequence>MWRTLYASYPTICSYFTNIETMKFLGIKFAPLNVPLQRRLQTLATAAWLLTSTIGGLIGGLVALYLVLYTRLRWVVLFYLFWVYVIDRNASETGGRINDWVRKWKWWKYMKDYFPLELVKPEGVYLDPKKNYLLGCFPHGLMPTGVFNAFCSSYGGFKSYFPHHESYLATLTEQFLFPFYRELALWLGLVSASVKSIEYLLSKPGGGNVIAVAVGGAKESYNCKPGTFRLVLKYRKGFVKLALRNGAPLVPVFSFGETDLYDQYDGPRLRKFQEAVRKKISVAPVIPIGRGFFQYSFGMLPQRHPVKTVMGKPIDVPKIKNPTQEEVDKYHGLFVEKLTELFEEQKYKYLEEPETKKLIIE</sequence>
<dbReference type="GO" id="GO:0005789">
    <property type="term" value="C:endoplasmic reticulum membrane"/>
    <property type="evidence" value="ECO:0007669"/>
    <property type="project" value="UniProtKB-SubCell"/>
</dbReference>
<evidence type="ECO:0000256" key="5">
    <source>
        <dbReference type="ARBA" id="ARBA00022692"/>
    </source>
</evidence>
<evidence type="ECO:0000256" key="11">
    <source>
        <dbReference type="RuleBase" id="RU367023"/>
    </source>
</evidence>
<comment type="similarity">
    <text evidence="2 11">Belongs to the diacylglycerol acyltransferase family.</text>
</comment>